<evidence type="ECO:0000313" key="11">
    <source>
        <dbReference type="EMBL" id="TRY69271.1"/>
    </source>
</evidence>
<dbReference type="InterPro" id="IPR035979">
    <property type="entry name" value="RBD_domain_sf"/>
</dbReference>
<feature type="domain" description="RRM" evidence="10">
    <location>
        <begin position="41"/>
        <end position="126"/>
    </location>
</feature>
<dbReference type="GO" id="GO:0003729">
    <property type="term" value="F:mRNA binding"/>
    <property type="evidence" value="ECO:0007669"/>
    <property type="project" value="TreeGrafter"/>
</dbReference>
<accession>A0A553NV09</accession>
<reference evidence="11 12" key="1">
    <citation type="journal article" date="2018" name="Nat. Ecol. Evol.">
        <title>Genomic signatures of mitonuclear coevolution across populations of Tigriopus californicus.</title>
        <authorList>
            <person name="Barreto F.S."/>
            <person name="Watson E.T."/>
            <person name="Lima T.G."/>
            <person name="Willett C.S."/>
            <person name="Edmands S."/>
            <person name="Li W."/>
            <person name="Burton R.S."/>
        </authorList>
    </citation>
    <scope>NUCLEOTIDE SEQUENCE [LARGE SCALE GENOMIC DNA]</scope>
    <source>
        <strain evidence="11 12">San Diego</strain>
    </source>
</reference>
<keyword evidence="12" id="KW-1185">Reference proteome</keyword>
<dbReference type="SUPFAM" id="SSF54928">
    <property type="entry name" value="RNA-binding domain, RBD"/>
    <property type="match status" value="1"/>
</dbReference>
<dbReference type="AlphaFoldDB" id="A0A553NV09"/>
<dbReference type="Proteomes" id="UP000318571">
    <property type="component" value="Chromosome 1"/>
</dbReference>
<dbReference type="GO" id="GO:0005737">
    <property type="term" value="C:cytoplasm"/>
    <property type="evidence" value="ECO:0007669"/>
    <property type="project" value="UniProtKB-SubCell"/>
</dbReference>
<dbReference type="PANTHER" id="PTHR15597:SF22">
    <property type="entry name" value="RNA-BINDING FOX PROTEIN 1, ISOFORM H"/>
    <property type="match status" value="1"/>
</dbReference>
<dbReference type="Gene3D" id="3.30.70.330">
    <property type="match status" value="1"/>
</dbReference>
<dbReference type="GO" id="GO:0008380">
    <property type="term" value="P:RNA splicing"/>
    <property type="evidence" value="ECO:0007669"/>
    <property type="project" value="UniProtKB-KW"/>
</dbReference>
<dbReference type="PROSITE" id="PS50102">
    <property type="entry name" value="RRM"/>
    <property type="match status" value="1"/>
</dbReference>
<dbReference type="GO" id="GO:0005634">
    <property type="term" value="C:nucleus"/>
    <property type="evidence" value="ECO:0007669"/>
    <property type="project" value="UniProtKB-SubCell"/>
</dbReference>
<evidence type="ECO:0000256" key="7">
    <source>
        <dbReference type="ARBA" id="ARBA00023242"/>
    </source>
</evidence>
<dbReference type="InterPro" id="IPR047131">
    <property type="entry name" value="RBFOX1-like"/>
</dbReference>
<keyword evidence="6" id="KW-0508">mRNA splicing</keyword>
<feature type="compositionally biased region" description="Polar residues" evidence="9">
    <location>
        <begin position="1"/>
        <end position="21"/>
    </location>
</feature>
<comment type="caution">
    <text evidence="11">The sequence shown here is derived from an EMBL/GenBank/DDBJ whole genome shotgun (WGS) entry which is preliminary data.</text>
</comment>
<keyword evidence="7" id="KW-0539">Nucleus</keyword>
<evidence type="ECO:0000256" key="6">
    <source>
        <dbReference type="ARBA" id="ARBA00023187"/>
    </source>
</evidence>
<organism evidence="11 12">
    <name type="scientific">Tigriopus californicus</name>
    <name type="common">Marine copepod</name>
    <dbReference type="NCBI Taxonomy" id="6832"/>
    <lineage>
        <taxon>Eukaryota</taxon>
        <taxon>Metazoa</taxon>
        <taxon>Ecdysozoa</taxon>
        <taxon>Arthropoda</taxon>
        <taxon>Crustacea</taxon>
        <taxon>Multicrustacea</taxon>
        <taxon>Hexanauplia</taxon>
        <taxon>Copepoda</taxon>
        <taxon>Harpacticoida</taxon>
        <taxon>Harpacticidae</taxon>
        <taxon>Tigriopus</taxon>
    </lineage>
</organism>
<dbReference type="EMBL" id="VCGU01000010">
    <property type="protein sequence ID" value="TRY69271.1"/>
    <property type="molecule type" value="Genomic_DNA"/>
</dbReference>
<dbReference type="GO" id="GO:0000381">
    <property type="term" value="P:regulation of alternative mRNA splicing, via spliceosome"/>
    <property type="evidence" value="ECO:0007669"/>
    <property type="project" value="InterPro"/>
</dbReference>
<dbReference type="InterPro" id="IPR000504">
    <property type="entry name" value="RRM_dom"/>
</dbReference>
<comment type="subcellular location">
    <subcellularLocation>
        <location evidence="2">Cytoplasm</location>
    </subcellularLocation>
    <subcellularLocation>
        <location evidence="1">Nucleus</location>
    </subcellularLocation>
</comment>
<name>A0A553NV09_TIGCA</name>
<dbReference type="Pfam" id="PF00076">
    <property type="entry name" value="RRM_1"/>
    <property type="match status" value="1"/>
</dbReference>
<dbReference type="GO" id="GO:0007399">
    <property type="term" value="P:nervous system development"/>
    <property type="evidence" value="ECO:0007669"/>
    <property type="project" value="InterPro"/>
</dbReference>
<dbReference type="InterPro" id="IPR012677">
    <property type="entry name" value="Nucleotide-bd_a/b_plait_sf"/>
</dbReference>
<proteinExistence type="predicted"/>
<gene>
    <name evidence="11" type="ORF">TCAL_07245</name>
</gene>
<keyword evidence="5 8" id="KW-0694">RNA-binding</keyword>
<evidence type="ECO:0000256" key="3">
    <source>
        <dbReference type="ARBA" id="ARBA00022490"/>
    </source>
</evidence>
<dbReference type="PANTHER" id="PTHR15597">
    <property type="entry name" value="ATAXIN 2-BINDING PROTEIN 1-RELATED"/>
    <property type="match status" value="1"/>
</dbReference>
<evidence type="ECO:0000256" key="8">
    <source>
        <dbReference type="PROSITE-ProRule" id="PRU00176"/>
    </source>
</evidence>
<feature type="compositionally biased region" description="Polar residues" evidence="9">
    <location>
        <begin position="57"/>
        <end position="71"/>
    </location>
</feature>
<dbReference type="SMART" id="SM00360">
    <property type="entry name" value="RRM"/>
    <property type="match status" value="1"/>
</dbReference>
<evidence type="ECO:0000256" key="4">
    <source>
        <dbReference type="ARBA" id="ARBA00022664"/>
    </source>
</evidence>
<keyword evidence="4" id="KW-0507">mRNA processing</keyword>
<evidence type="ECO:0000256" key="1">
    <source>
        <dbReference type="ARBA" id="ARBA00004123"/>
    </source>
</evidence>
<sequence length="147" mass="15597">MVQTGMSYTTFAAQPGSQQNGADPPLKPADMKPVDVSNQGGGVPPQQPGQNGMQAIQPVSNGDHSQTQNQTKFGTILDVEIIFNERGSKGFGFVTFANSSDADRAREQLHSTVVEGRKIEVNNATARVQTKKPSSIPNGEFAGLHAC</sequence>
<evidence type="ECO:0000313" key="12">
    <source>
        <dbReference type="Proteomes" id="UP000318571"/>
    </source>
</evidence>
<feature type="region of interest" description="Disordered" evidence="9">
    <location>
        <begin position="1"/>
        <end position="71"/>
    </location>
</feature>
<evidence type="ECO:0000256" key="9">
    <source>
        <dbReference type="SAM" id="MobiDB-lite"/>
    </source>
</evidence>
<evidence type="ECO:0000256" key="5">
    <source>
        <dbReference type="ARBA" id="ARBA00022884"/>
    </source>
</evidence>
<evidence type="ECO:0000256" key="2">
    <source>
        <dbReference type="ARBA" id="ARBA00004496"/>
    </source>
</evidence>
<dbReference type="GO" id="GO:0006397">
    <property type="term" value="P:mRNA processing"/>
    <property type="evidence" value="ECO:0007669"/>
    <property type="project" value="UniProtKB-KW"/>
</dbReference>
<protein>
    <recommendedName>
        <fullName evidence="10">RRM domain-containing protein</fullName>
    </recommendedName>
</protein>
<dbReference type="FunFam" id="3.30.70.330:FF:000375">
    <property type="entry name" value="RNA binding fox-1 homolog 1"/>
    <property type="match status" value="1"/>
</dbReference>
<dbReference type="STRING" id="6832.A0A553NV09"/>
<keyword evidence="3" id="KW-0963">Cytoplasm</keyword>
<evidence type="ECO:0000259" key="10">
    <source>
        <dbReference type="PROSITE" id="PS50102"/>
    </source>
</evidence>